<comment type="caution">
    <text evidence="2">The sequence shown here is derived from an EMBL/GenBank/DDBJ whole genome shotgun (WGS) entry which is preliminary data.</text>
</comment>
<evidence type="ECO:0000313" key="2">
    <source>
        <dbReference type="EMBL" id="RIA88049.1"/>
    </source>
</evidence>
<feature type="transmembrane region" description="Helical" evidence="1">
    <location>
        <begin position="20"/>
        <end position="42"/>
    </location>
</feature>
<gene>
    <name evidence="2" type="ORF">C1645_775917</name>
</gene>
<keyword evidence="3" id="KW-1185">Reference proteome</keyword>
<dbReference type="EMBL" id="QKYT01000281">
    <property type="protein sequence ID" value="RIA88049.1"/>
    <property type="molecule type" value="Genomic_DNA"/>
</dbReference>
<dbReference type="Proteomes" id="UP000265703">
    <property type="component" value="Unassembled WGS sequence"/>
</dbReference>
<reference evidence="2 3" key="1">
    <citation type="submission" date="2018-06" db="EMBL/GenBank/DDBJ databases">
        <title>Comparative genomics reveals the genomic features of Rhizophagus irregularis, R. cerebriforme, R. diaphanum and Gigaspora rosea, and their symbiotic lifestyle signature.</title>
        <authorList>
            <person name="Morin E."/>
            <person name="San Clemente H."/>
            <person name="Chen E.C.H."/>
            <person name="De La Providencia I."/>
            <person name="Hainaut M."/>
            <person name="Kuo A."/>
            <person name="Kohler A."/>
            <person name="Murat C."/>
            <person name="Tang N."/>
            <person name="Roy S."/>
            <person name="Loubradou J."/>
            <person name="Henrissat B."/>
            <person name="Grigoriev I.V."/>
            <person name="Corradi N."/>
            <person name="Roux C."/>
            <person name="Martin F.M."/>
        </authorList>
    </citation>
    <scope>NUCLEOTIDE SEQUENCE [LARGE SCALE GENOMIC DNA]</scope>
    <source>
        <strain evidence="2 3">DAOM 227022</strain>
    </source>
</reference>
<keyword evidence="1" id="KW-1133">Transmembrane helix</keyword>
<protein>
    <submittedName>
        <fullName evidence="2">Uncharacterized protein</fullName>
    </submittedName>
</protein>
<organism evidence="2 3">
    <name type="scientific">Glomus cerebriforme</name>
    <dbReference type="NCBI Taxonomy" id="658196"/>
    <lineage>
        <taxon>Eukaryota</taxon>
        <taxon>Fungi</taxon>
        <taxon>Fungi incertae sedis</taxon>
        <taxon>Mucoromycota</taxon>
        <taxon>Glomeromycotina</taxon>
        <taxon>Glomeromycetes</taxon>
        <taxon>Glomerales</taxon>
        <taxon>Glomeraceae</taxon>
        <taxon>Glomus</taxon>
    </lineage>
</organism>
<evidence type="ECO:0000313" key="3">
    <source>
        <dbReference type="Proteomes" id="UP000265703"/>
    </source>
</evidence>
<sequence length="54" mass="6482">MWLFLFGPVVPVVFTTEHCFYVLLITCYTNYALCFVHMRIYVHIYKYKIGKVSL</sequence>
<keyword evidence="1" id="KW-0812">Transmembrane</keyword>
<name>A0A397ST09_9GLOM</name>
<proteinExistence type="predicted"/>
<evidence type="ECO:0000256" key="1">
    <source>
        <dbReference type="SAM" id="Phobius"/>
    </source>
</evidence>
<accession>A0A397ST09</accession>
<dbReference type="AlphaFoldDB" id="A0A397ST09"/>
<keyword evidence="1" id="KW-0472">Membrane</keyword>